<dbReference type="PIRSF" id="PIRSF000207">
    <property type="entry name" value="SiR-FP_CysJ"/>
    <property type="match status" value="1"/>
</dbReference>
<dbReference type="Gene3D" id="1.20.990.10">
    <property type="entry name" value="NADPH-cytochrome p450 Reductase, Chain A, domain 3"/>
    <property type="match status" value="1"/>
</dbReference>
<evidence type="ECO:0000256" key="10">
    <source>
        <dbReference type="ARBA" id="ARBA00023192"/>
    </source>
</evidence>
<dbReference type="PANTHER" id="PTHR19384">
    <property type="entry name" value="NITRIC OXIDE SYNTHASE-RELATED"/>
    <property type="match status" value="1"/>
</dbReference>
<evidence type="ECO:0000313" key="16">
    <source>
        <dbReference type="Proteomes" id="UP000199687"/>
    </source>
</evidence>
<dbReference type="Gene3D" id="3.40.50.80">
    <property type="entry name" value="Nucleotide-binding domain of ferredoxin-NADP reductase (FNR) module"/>
    <property type="match status" value="1"/>
</dbReference>
<dbReference type="InterPro" id="IPR010199">
    <property type="entry name" value="CysJ"/>
</dbReference>
<protein>
    <recommendedName>
        <fullName evidence="1">assimilatory sulfite reductase (NADPH)</fullName>
        <ecNumber evidence="1">1.8.1.2</ecNumber>
    </recommendedName>
</protein>
<dbReference type="SUPFAM" id="SSF63380">
    <property type="entry name" value="Riboflavin synthase domain-like"/>
    <property type="match status" value="1"/>
</dbReference>
<evidence type="ECO:0000256" key="6">
    <source>
        <dbReference type="ARBA" id="ARBA00022827"/>
    </source>
</evidence>
<feature type="binding site" evidence="12">
    <location>
        <position position="414"/>
    </location>
    <ligand>
        <name>FAD</name>
        <dbReference type="ChEBI" id="CHEBI:57692"/>
    </ligand>
</feature>
<dbReference type="InterPro" id="IPR017927">
    <property type="entry name" value="FAD-bd_FR_type"/>
</dbReference>
<dbReference type="PROSITE" id="PS50902">
    <property type="entry name" value="FLAVODOXIN_LIKE"/>
    <property type="match status" value="1"/>
</dbReference>
<dbReference type="OrthoDB" id="9789468at2"/>
<dbReference type="GO" id="GO:0050660">
    <property type="term" value="F:flavin adenine dinucleotide binding"/>
    <property type="evidence" value="ECO:0007669"/>
    <property type="project" value="InterPro"/>
</dbReference>
<dbReference type="Proteomes" id="UP000199687">
    <property type="component" value="Unassembled WGS sequence"/>
</dbReference>
<dbReference type="GO" id="GO:0019344">
    <property type="term" value="P:cysteine biosynthetic process"/>
    <property type="evidence" value="ECO:0007669"/>
    <property type="project" value="UniProtKB-KW"/>
</dbReference>
<feature type="binding site" evidence="12">
    <location>
        <position position="565"/>
    </location>
    <ligand>
        <name>NADP(+)</name>
        <dbReference type="ChEBI" id="CHEBI:58349"/>
    </ligand>
</feature>
<evidence type="ECO:0000256" key="2">
    <source>
        <dbReference type="ARBA" id="ARBA00022448"/>
    </source>
</evidence>
<dbReference type="GO" id="GO:0004783">
    <property type="term" value="F:sulfite reductase (NADPH) activity"/>
    <property type="evidence" value="ECO:0007669"/>
    <property type="project" value="UniProtKB-EC"/>
</dbReference>
<keyword evidence="4" id="KW-0285">Flavoprotein</keyword>
<keyword evidence="10" id="KW-0198">Cysteine biosynthesis</keyword>
<dbReference type="STRING" id="531814.SAMN04487944_102168"/>
<feature type="binding site" evidence="12">
    <location>
        <begin position="408"/>
        <end position="410"/>
    </location>
    <ligand>
        <name>FAD</name>
        <dbReference type="ChEBI" id="CHEBI:57692"/>
    </ligand>
</feature>
<keyword evidence="2" id="KW-0813">Transport</keyword>
<dbReference type="InterPro" id="IPR029039">
    <property type="entry name" value="Flavoprotein-like_sf"/>
</dbReference>
<dbReference type="InterPro" id="IPR023173">
    <property type="entry name" value="NADPH_Cyt_P450_Rdtase_alpha"/>
</dbReference>
<name>A0A1H9MUV8_9BACI</name>
<dbReference type="InterPro" id="IPR039261">
    <property type="entry name" value="FNR_nucleotide-bd"/>
</dbReference>
<keyword evidence="16" id="KW-1185">Reference proteome</keyword>
<dbReference type="GO" id="GO:0010181">
    <property type="term" value="F:FMN binding"/>
    <property type="evidence" value="ECO:0007669"/>
    <property type="project" value="InterPro"/>
</dbReference>
<feature type="domain" description="Flavodoxin-like" evidence="13">
    <location>
        <begin position="68"/>
        <end position="206"/>
    </location>
</feature>
<dbReference type="PRINTS" id="PR00371">
    <property type="entry name" value="FPNCR"/>
</dbReference>
<dbReference type="SUPFAM" id="SSF52218">
    <property type="entry name" value="Flavoproteins"/>
    <property type="match status" value="1"/>
</dbReference>
<feature type="binding site" evidence="12">
    <location>
        <position position="325"/>
    </location>
    <ligand>
        <name>FAD</name>
        <dbReference type="ChEBI" id="CHEBI:57692"/>
    </ligand>
</feature>
<proteinExistence type="predicted"/>
<keyword evidence="5 12" id="KW-0288">FMN</keyword>
<dbReference type="FunFam" id="3.40.50.80:FF:000001">
    <property type="entry name" value="NADPH--cytochrome P450 reductase 1"/>
    <property type="match status" value="1"/>
</dbReference>
<keyword evidence="3" id="KW-0028">Amino-acid biosynthesis</keyword>
<sequence length="603" mass="67935">MTLQVVNSPFDEKQTEILNQLLPTLTNSQKNWLAGYLAASQTVEAPAGAGPAQPQAQSAPAAAPARTITILYGSETGNSQTIAEGLSDKLKARDLKVSVSSMDDFKAKKIKDVEDLFIVTATHGEGDPPDNAIQFHEFLLGRKAPKLENVRFSVLSLGDESYEHFCQTGKDFDNRLEELGATRIYPRVDCDVDYEELAEEWVNGVLTKLEEEQGSQSTAAIAEPTPAEQPIYSKSNPFSAEVLENINLSGRGSNKETRHIELSLDGSNFSYEPGDCLAIYPKNDPELVKQVISTLGWNPEQTVPINKQGEIRSIQEALTSIFEITRLTKGMLDKAASFFKNDDLLKLISDNEQIKQYIDGRDLLDLVKDYPPADLDPASLMHWLRKIPARQYSISSSWKANPDEVHLTVATVRYNSCGRDRTGVCSGEIADRIKPGDVLDVYVHRNPNFKFPFDESTPVIMIGPGTGVAPFRGYIEEREELDLKGDTWLFFGDQHFRSDFLYQVDWQNWLKKGYLSKLDVAFSRDTEEKIYVQNRLLENAKDVFAWLEKGAHIFVCGDEKRMAKDVHQTLIQIVSEQKNVSKEEAESYINQLKQEKRYQRDVY</sequence>
<feature type="binding site" evidence="12">
    <location>
        <position position="603"/>
    </location>
    <ligand>
        <name>FAD</name>
        <dbReference type="ChEBI" id="CHEBI:57692"/>
    </ligand>
</feature>
<evidence type="ECO:0000256" key="12">
    <source>
        <dbReference type="PIRSR" id="PIRSR000207-1"/>
    </source>
</evidence>
<dbReference type="SUPFAM" id="SSF52343">
    <property type="entry name" value="Ferredoxin reductase-like, C-terminal NADP-linked domain"/>
    <property type="match status" value="1"/>
</dbReference>
<dbReference type="InterPro" id="IPR003097">
    <property type="entry name" value="CysJ-like_FAD-binding"/>
</dbReference>
<dbReference type="InterPro" id="IPR017938">
    <property type="entry name" value="Riboflavin_synthase-like_b-brl"/>
</dbReference>
<accession>A0A1H9MUV8</accession>
<dbReference type="EMBL" id="FOGL01000002">
    <property type="protein sequence ID" value="SER27371.1"/>
    <property type="molecule type" value="Genomic_DNA"/>
</dbReference>
<dbReference type="PRINTS" id="PR00369">
    <property type="entry name" value="FLAVODOXIN"/>
</dbReference>
<dbReference type="EC" id="1.8.1.2" evidence="1"/>
<dbReference type="Pfam" id="PF00667">
    <property type="entry name" value="FAD_binding_1"/>
    <property type="match status" value="1"/>
</dbReference>
<dbReference type="RefSeq" id="WP_089739228.1">
    <property type="nucleotide sequence ID" value="NZ_FOGL01000002.1"/>
</dbReference>
<dbReference type="NCBIfam" id="TIGR01931">
    <property type="entry name" value="cysJ"/>
    <property type="match status" value="1"/>
</dbReference>
<evidence type="ECO:0000256" key="11">
    <source>
        <dbReference type="ARBA" id="ARBA00052219"/>
    </source>
</evidence>
<feature type="binding site" evidence="12">
    <location>
        <begin position="529"/>
        <end position="533"/>
    </location>
    <ligand>
        <name>NADP(+)</name>
        <dbReference type="ChEBI" id="CHEBI:58349"/>
    </ligand>
</feature>
<dbReference type="AlphaFoldDB" id="A0A1H9MUV8"/>
<comment type="cofactor">
    <cofactor evidence="12">
        <name>FMN</name>
        <dbReference type="ChEBI" id="CHEBI:58210"/>
    </cofactor>
    <text evidence="12">Binds 1 FMN per subunit.</text>
</comment>
<evidence type="ECO:0000256" key="3">
    <source>
        <dbReference type="ARBA" id="ARBA00022605"/>
    </source>
</evidence>
<evidence type="ECO:0000313" key="15">
    <source>
        <dbReference type="EMBL" id="SER27371.1"/>
    </source>
</evidence>
<dbReference type="Gene3D" id="2.40.30.10">
    <property type="entry name" value="Translation factors"/>
    <property type="match status" value="1"/>
</dbReference>
<evidence type="ECO:0000256" key="1">
    <source>
        <dbReference type="ARBA" id="ARBA00012604"/>
    </source>
</evidence>
<dbReference type="GO" id="GO:0005829">
    <property type="term" value="C:cytosol"/>
    <property type="evidence" value="ECO:0007669"/>
    <property type="project" value="TreeGrafter"/>
</dbReference>
<organism evidence="15 16">
    <name type="scientific">Gracilibacillus ureilyticus</name>
    <dbReference type="NCBI Taxonomy" id="531814"/>
    <lineage>
        <taxon>Bacteria</taxon>
        <taxon>Bacillati</taxon>
        <taxon>Bacillota</taxon>
        <taxon>Bacilli</taxon>
        <taxon>Bacillales</taxon>
        <taxon>Bacillaceae</taxon>
        <taxon>Gracilibacillus</taxon>
    </lineage>
</organism>
<dbReference type="Gene3D" id="3.40.50.360">
    <property type="match status" value="1"/>
</dbReference>
<dbReference type="Pfam" id="PF00175">
    <property type="entry name" value="NAD_binding_1"/>
    <property type="match status" value="1"/>
</dbReference>
<keyword evidence="7 12" id="KW-0521">NADP</keyword>
<keyword evidence="6 12" id="KW-0274">FAD</keyword>
<evidence type="ECO:0000259" key="14">
    <source>
        <dbReference type="PROSITE" id="PS51384"/>
    </source>
</evidence>
<dbReference type="PANTHER" id="PTHR19384:SF128">
    <property type="entry name" value="NADPH OXIDOREDUCTASE A"/>
    <property type="match status" value="1"/>
</dbReference>
<dbReference type="PROSITE" id="PS51384">
    <property type="entry name" value="FAD_FR"/>
    <property type="match status" value="1"/>
</dbReference>
<evidence type="ECO:0000256" key="8">
    <source>
        <dbReference type="ARBA" id="ARBA00022982"/>
    </source>
</evidence>
<keyword evidence="9" id="KW-0560">Oxidoreductase</keyword>
<feature type="binding site" evidence="12">
    <location>
        <begin position="390"/>
        <end position="393"/>
    </location>
    <ligand>
        <name>FAD</name>
        <dbReference type="ChEBI" id="CHEBI:57692"/>
    </ligand>
</feature>
<dbReference type="GO" id="GO:0016651">
    <property type="term" value="F:oxidoreductase activity, acting on NAD(P)H"/>
    <property type="evidence" value="ECO:0007669"/>
    <property type="project" value="UniProtKB-ARBA"/>
</dbReference>
<keyword evidence="8" id="KW-0249">Electron transport</keyword>
<comment type="catalytic activity">
    <reaction evidence="11">
        <text>hydrogen sulfide + 3 NADP(+) + 3 H2O = sulfite + 3 NADPH + 4 H(+)</text>
        <dbReference type="Rhea" id="RHEA:13801"/>
        <dbReference type="ChEBI" id="CHEBI:15377"/>
        <dbReference type="ChEBI" id="CHEBI:15378"/>
        <dbReference type="ChEBI" id="CHEBI:17359"/>
        <dbReference type="ChEBI" id="CHEBI:29919"/>
        <dbReference type="ChEBI" id="CHEBI:57783"/>
        <dbReference type="ChEBI" id="CHEBI:58349"/>
        <dbReference type="EC" id="1.8.1.2"/>
    </reaction>
</comment>
<evidence type="ECO:0000256" key="9">
    <source>
        <dbReference type="ARBA" id="ARBA00023002"/>
    </source>
</evidence>
<evidence type="ECO:0000256" key="7">
    <source>
        <dbReference type="ARBA" id="ARBA00022857"/>
    </source>
</evidence>
<gene>
    <name evidence="15" type="ORF">SAMN04487944_102168</name>
</gene>
<comment type="cofactor">
    <cofactor evidence="12">
        <name>FAD</name>
        <dbReference type="ChEBI" id="CHEBI:57692"/>
    </cofactor>
    <text evidence="12">Binds 1 FAD per subunit.</text>
</comment>
<dbReference type="InterPro" id="IPR008254">
    <property type="entry name" value="Flavodoxin/NO_synth"/>
</dbReference>
<feature type="domain" description="FAD-binding FR-type" evidence="14">
    <location>
        <begin position="235"/>
        <end position="452"/>
    </location>
</feature>
<feature type="binding site" evidence="12">
    <location>
        <begin position="523"/>
        <end position="524"/>
    </location>
    <ligand>
        <name>NADP(+)</name>
        <dbReference type="ChEBI" id="CHEBI:58349"/>
    </ligand>
</feature>
<dbReference type="InterPro" id="IPR001094">
    <property type="entry name" value="Flavdoxin-like"/>
</dbReference>
<dbReference type="InterPro" id="IPR001433">
    <property type="entry name" value="OxRdtase_FAD/NAD-bd"/>
</dbReference>
<dbReference type="InterPro" id="IPR001709">
    <property type="entry name" value="Flavoprot_Pyr_Nucl_cyt_Rdtase"/>
</dbReference>
<feature type="binding site" evidence="12">
    <location>
        <begin position="157"/>
        <end position="166"/>
    </location>
    <ligand>
        <name>FMN</name>
        <dbReference type="ChEBI" id="CHEBI:58210"/>
    </ligand>
</feature>
<evidence type="ECO:0000256" key="4">
    <source>
        <dbReference type="ARBA" id="ARBA00022630"/>
    </source>
</evidence>
<dbReference type="CDD" id="cd06199">
    <property type="entry name" value="SiR"/>
    <property type="match status" value="1"/>
</dbReference>
<dbReference type="Pfam" id="PF00258">
    <property type="entry name" value="Flavodoxin_1"/>
    <property type="match status" value="1"/>
</dbReference>
<feature type="binding site" evidence="12">
    <location>
        <begin position="423"/>
        <end position="426"/>
    </location>
    <ligand>
        <name>FAD</name>
        <dbReference type="ChEBI" id="CHEBI:57692"/>
    </ligand>
</feature>
<evidence type="ECO:0000256" key="5">
    <source>
        <dbReference type="ARBA" id="ARBA00022643"/>
    </source>
</evidence>
<evidence type="ECO:0000259" key="13">
    <source>
        <dbReference type="PROSITE" id="PS50902"/>
    </source>
</evidence>
<reference evidence="15 16" key="1">
    <citation type="submission" date="2016-10" db="EMBL/GenBank/DDBJ databases">
        <authorList>
            <person name="de Groot N.N."/>
        </authorList>
    </citation>
    <scope>NUCLEOTIDE SEQUENCE [LARGE SCALE GENOMIC DNA]</scope>
    <source>
        <strain evidence="15 16">CGMCC 1.7727</strain>
    </source>
</reference>